<protein>
    <recommendedName>
        <fullName evidence="4">Membrane-anchored protein</fullName>
    </recommendedName>
</protein>
<feature type="transmembrane region" description="Helical" evidence="1">
    <location>
        <begin position="53"/>
        <end position="77"/>
    </location>
</feature>
<dbReference type="KEGG" id="gey:QMQ05_10945"/>
<feature type="transmembrane region" description="Helical" evidence="1">
    <location>
        <begin position="283"/>
        <end position="306"/>
    </location>
</feature>
<sequence length="416" mass="44307">MSNEFPETLTMAQATGARRRKSTEMMMKVPIVTATFWAIKILSTTVGETFADFLAVNVGLGPIPTTGMMLGLLAIALIIQFRTRSYTPWIYWLTVVLVSIVGTQITDFFTDTLGVSLYVSTTIFTILLAVVFIVWYLQERTLKITSIDTVKREAFYWAAILTAFALGTAAGDLATEALGLGFMWGTIIFGTLIVACGVAAKLGMSSVTAFWIAYVLTRPLGASIGDLLTQDRNYGGLGLGASMTSVLFLVIIVILVAREQSNVRKYGVLIKGQKATGGQRRDLAWAFGASAALVIAASLMTGSPLVQQSATADSASGQHATQGPLGDLSPFSTIVDDVTAKVKSGDLAAATTRVKDLETSWDSAEAGMKPKSPTNWGTMDKAIDGELTALRAGQPNQTDCLKASVNLQKVIKSLSA</sequence>
<gene>
    <name evidence="2" type="ORF">QMQ05_10945</name>
</gene>
<dbReference type="Pfam" id="PF03988">
    <property type="entry name" value="DUF347"/>
    <property type="match status" value="4"/>
</dbReference>
<keyword evidence="1" id="KW-1133">Transmembrane helix</keyword>
<dbReference type="EMBL" id="CP125942">
    <property type="protein sequence ID" value="XAO44873.1"/>
    <property type="molecule type" value="Genomic_DNA"/>
</dbReference>
<feature type="transmembrane region" description="Helical" evidence="1">
    <location>
        <begin position="89"/>
        <end position="109"/>
    </location>
</feature>
<keyword evidence="1" id="KW-0812">Transmembrane</keyword>
<name>A0AAU6WCM2_9MICC</name>
<evidence type="ECO:0000313" key="3">
    <source>
        <dbReference type="Proteomes" id="UP001486888"/>
    </source>
</evidence>
<accession>A0AAU6WCM2</accession>
<evidence type="ECO:0000313" key="2">
    <source>
        <dbReference type="EMBL" id="XAO44873.1"/>
    </source>
</evidence>
<feature type="transmembrane region" description="Helical" evidence="1">
    <location>
        <begin position="181"/>
        <end position="200"/>
    </location>
</feature>
<feature type="transmembrane region" description="Helical" evidence="1">
    <location>
        <begin position="155"/>
        <end position="175"/>
    </location>
</feature>
<dbReference type="AlphaFoldDB" id="A0AAU6WCM2"/>
<evidence type="ECO:0008006" key="4">
    <source>
        <dbReference type="Google" id="ProtNLM"/>
    </source>
</evidence>
<reference evidence="2 3" key="1">
    <citation type="submission" date="2023-05" db="EMBL/GenBank/DDBJ databases">
        <title>Glutamicibacter sp. B1, complete genome.</title>
        <authorList>
            <person name="Long Y.H."/>
            <person name="Fang T."/>
            <person name="Li X.Y."/>
        </authorList>
    </citation>
    <scope>NUCLEOTIDE SEQUENCE [LARGE SCALE GENOMIC DNA]</scope>
    <source>
        <strain evidence="2 3">B1</strain>
    </source>
</reference>
<keyword evidence="1" id="KW-0472">Membrane</keyword>
<feature type="transmembrane region" description="Helical" evidence="1">
    <location>
        <begin position="29"/>
        <end position="47"/>
    </location>
</feature>
<dbReference type="RefSeq" id="WP_345469998.1">
    <property type="nucleotide sequence ID" value="NZ_CP125942.1"/>
</dbReference>
<feature type="transmembrane region" description="Helical" evidence="1">
    <location>
        <begin position="237"/>
        <end position="257"/>
    </location>
</feature>
<proteinExistence type="predicted"/>
<feature type="transmembrane region" description="Helical" evidence="1">
    <location>
        <begin position="207"/>
        <end position="225"/>
    </location>
</feature>
<dbReference type="InterPro" id="IPR007136">
    <property type="entry name" value="DUF347"/>
</dbReference>
<organism evidence="2 3">
    <name type="scientific">Glutamicibacter ectropisis</name>
    <dbReference type="NCBI Taxonomy" id="3046593"/>
    <lineage>
        <taxon>Bacteria</taxon>
        <taxon>Bacillati</taxon>
        <taxon>Actinomycetota</taxon>
        <taxon>Actinomycetes</taxon>
        <taxon>Micrococcales</taxon>
        <taxon>Micrococcaceae</taxon>
        <taxon>Glutamicibacter</taxon>
    </lineage>
</organism>
<feature type="transmembrane region" description="Helical" evidence="1">
    <location>
        <begin position="115"/>
        <end position="135"/>
    </location>
</feature>
<keyword evidence="3" id="KW-1185">Reference proteome</keyword>
<dbReference type="Proteomes" id="UP001486888">
    <property type="component" value="Chromosome"/>
</dbReference>
<evidence type="ECO:0000256" key="1">
    <source>
        <dbReference type="SAM" id="Phobius"/>
    </source>
</evidence>